<gene>
    <name evidence="5" type="ORF">KYK14_19825</name>
</gene>
<protein>
    <submittedName>
        <fullName evidence="5">Leucine-rich repeat domain-containing protein</fullName>
    </submittedName>
</protein>
<dbReference type="InterPro" id="IPR050216">
    <property type="entry name" value="LRR_domain-containing"/>
</dbReference>
<evidence type="ECO:0000313" key="5">
    <source>
        <dbReference type="EMBL" id="MBW3130820.1"/>
    </source>
</evidence>
<reference evidence="5 6" key="1">
    <citation type="submission" date="2021-07" db="EMBL/GenBank/DDBJ databases">
        <title>Hymenobacter profundi sp. nov., isolated from deep-sea water.</title>
        <authorList>
            <person name="Kim M.K."/>
        </authorList>
    </citation>
    <scope>NUCLEOTIDE SEQUENCE [LARGE SCALE GENOMIC DNA]</scope>
    <source>
        <strain evidence="5 6">M2</strain>
    </source>
</reference>
<dbReference type="EMBL" id="JAHWGL010000126">
    <property type="protein sequence ID" value="MBW3130820.1"/>
    <property type="molecule type" value="Genomic_DNA"/>
</dbReference>
<accession>A0ABS6X4Q7</accession>
<organism evidence="5 6">
    <name type="scientific">Hymenobacter profundi</name>
    <dbReference type="NCBI Taxonomy" id="1982110"/>
    <lineage>
        <taxon>Bacteria</taxon>
        <taxon>Pseudomonadati</taxon>
        <taxon>Bacteroidota</taxon>
        <taxon>Cytophagia</taxon>
        <taxon>Cytophagales</taxon>
        <taxon>Hymenobacteraceae</taxon>
        <taxon>Hymenobacter</taxon>
    </lineage>
</organism>
<evidence type="ECO:0000313" key="6">
    <source>
        <dbReference type="Proteomes" id="UP000826188"/>
    </source>
</evidence>
<comment type="caution">
    <text evidence="5">The sequence shown here is derived from an EMBL/GenBank/DDBJ whole genome shotgun (WGS) entry which is preliminary data.</text>
</comment>
<evidence type="ECO:0000256" key="1">
    <source>
        <dbReference type="ARBA" id="ARBA00022614"/>
    </source>
</evidence>
<dbReference type="InterPro" id="IPR001245">
    <property type="entry name" value="Ser-Thr/Tyr_kinase_cat_dom"/>
</dbReference>
<dbReference type="PROSITE" id="PS50011">
    <property type="entry name" value="PROTEIN_KINASE_DOM"/>
    <property type="match status" value="1"/>
</dbReference>
<dbReference type="PROSITE" id="PS00107">
    <property type="entry name" value="PROTEIN_KINASE_ATP"/>
    <property type="match status" value="1"/>
</dbReference>
<evidence type="ECO:0000256" key="3">
    <source>
        <dbReference type="PROSITE-ProRule" id="PRU10141"/>
    </source>
</evidence>
<feature type="binding site" evidence="3">
    <location>
        <position position="239"/>
    </location>
    <ligand>
        <name>ATP</name>
        <dbReference type="ChEBI" id="CHEBI:30616"/>
    </ligand>
</feature>
<dbReference type="PANTHER" id="PTHR48051:SF1">
    <property type="entry name" value="RAS SUPPRESSOR PROTEIN 1"/>
    <property type="match status" value="1"/>
</dbReference>
<dbReference type="Proteomes" id="UP000826188">
    <property type="component" value="Unassembled WGS sequence"/>
</dbReference>
<dbReference type="RefSeq" id="WP_219161357.1">
    <property type="nucleotide sequence ID" value="NZ_JAHWGL010000126.1"/>
</dbReference>
<dbReference type="SMART" id="SM00364">
    <property type="entry name" value="LRR_BAC"/>
    <property type="match status" value="4"/>
</dbReference>
<keyword evidence="3" id="KW-0547">Nucleotide-binding</keyword>
<dbReference type="PANTHER" id="PTHR48051">
    <property type="match status" value="1"/>
</dbReference>
<dbReference type="SMART" id="SM00369">
    <property type="entry name" value="LRR_TYP"/>
    <property type="match status" value="5"/>
</dbReference>
<keyword evidence="1" id="KW-0433">Leucine-rich repeat</keyword>
<keyword evidence="2" id="KW-0677">Repeat</keyword>
<dbReference type="InterPro" id="IPR017441">
    <property type="entry name" value="Protein_kinase_ATP_BS"/>
</dbReference>
<evidence type="ECO:0000256" key="2">
    <source>
        <dbReference type="ARBA" id="ARBA00022737"/>
    </source>
</evidence>
<keyword evidence="3" id="KW-0067">ATP-binding</keyword>
<keyword evidence="6" id="KW-1185">Reference proteome</keyword>
<dbReference type="InterPro" id="IPR003591">
    <property type="entry name" value="Leu-rich_rpt_typical-subtyp"/>
</dbReference>
<dbReference type="PROSITE" id="PS51450">
    <property type="entry name" value="LRR"/>
    <property type="match status" value="1"/>
</dbReference>
<proteinExistence type="predicted"/>
<dbReference type="Pfam" id="PF07714">
    <property type="entry name" value="PK_Tyr_Ser-Thr"/>
    <property type="match status" value="1"/>
</dbReference>
<dbReference type="Pfam" id="PF13855">
    <property type="entry name" value="LRR_8"/>
    <property type="match status" value="2"/>
</dbReference>
<dbReference type="InterPro" id="IPR001611">
    <property type="entry name" value="Leu-rich_rpt"/>
</dbReference>
<feature type="domain" description="Protein kinase" evidence="4">
    <location>
        <begin position="207"/>
        <end position="441"/>
    </location>
</feature>
<evidence type="ECO:0000259" key="4">
    <source>
        <dbReference type="PROSITE" id="PS50011"/>
    </source>
</evidence>
<sequence>MHTLDQLRTGQLAGIQRLDLSCGLTEFPREIFDLADSLEILNLSGNRLSSLPDDLGRLHKLRVLFCSDNQFTTVPEVLGQLPHLSMIGFKANQIQTLPAAALPPRLRWLILTDNQLAAVPPELGNCRELQKLMLAGNQLTELPETMAACTNLELLRIAANRFSALPTWLLKLPRLSWLAYAGNPFCDEIEARVVARHPIRSIEWQALTIQQQLGEGASGVIYRGQWQQDVGATQPVAVKLFKGAVTSDGLPHSEMAACISAGRHPNLIAVEGKISHHPAQAEGLVLELIDPAFGNLAGPPSLASCTRDVYAPGTTFSLPAALRLAHGIASATAHLHAQGILHGDLYAHNILNTTAGECLLGDFGAACFFDLGTATAPALQRLEVRAFGCLLEELLAHAEATAETAATVEALTILQQRCVQPAVSARLLFAEIEHVLAGLQV</sequence>
<name>A0ABS6X4Q7_9BACT</name>
<dbReference type="InterPro" id="IPR000719">
    <property type="entry name" value="Prot_kinase_dom"/>
</dbReference>